<evidence type="ECO:0000256" key="7">
    <source>
        <dbReference type="SAM" id="MobiDB-lite"/>
    </source>
</evidence>
<dbReference type="PRINTS" id="PR00142">
    <property type="entry name" value="RECA"/>
</dbReference>
<dbReference type="EMBL" id="MZ443777">
    <property type="protein sequence ID" value="QZE57789.1"/>
    <property type="molecule type" value="Genomic_DNA"/>
</dbReference>
<dbReference type="InterPro" id="IPR030934">
    <property type="entry name" value="Intein_C"/>
</dbReference>
<keyword evidence="10" id="KW-1185">Reference proteome</keyword>
<evidence type="ECO:0000259" key="8">
    <source>
        <dbReference type="SMART" id="SM00306"/>
    </source>
</evidence>
<dbReference type="SMART" id="SM00306">
    <property type="entry name" value="HintN"/>
    <property type="match status" value="1"/>
</dbReference>
<keyword evidence="4" id="KW-0067">ATP-binding</keyword>
<keyword evidence="5" id="KW-0651">Protein splicing</keyword>
<sequence>MAKTNNKAEKKAEKKAKVKASKSKDKAVASDDIGGVEVLGFDLGSMMDDVLDGIEKKTKVSSADAARHAPRISTGVLALDMYLDGGIVPGGWYTFSGGEQSCKSTMTMSIMASLIRLKYSGISVVFDYEGSTDAEYVAGQLKTFGVKVDPKTIFGVRDEDGSWIIKPKIRYYAPDNGERFFDYMSMLRRRLPDKIVEKDGSAYYLFENNKENAKKLAGKYDKKWFSRNNQFKVPAADGHMQAAVIVDSYPAMLPDQVDDDDGSKAMALQARMFSDGIKRFRGGMRRKMMTIVGVNQLRQKPAVMFGCLHGKTLVPFVDGRVLRMKDIVDNKIEGEVWSYNEDNRQIEPRRITAWHHNGNVEDQSHWMRIITQCPETANGQASVTVTPNHEILTDRGWKRADEITMTDRVVSKYTSVRTGSLAKFLNAVAVGDSSMVADSPNSGLLKFQDNNNPDYVLWKIGKLENHFEFESYSASHGGECYIARGSDFVAYSKQVPEREPWKVKFDDLSFAVFYMDDGTLKTDRKNALFSIKRFKGDTAALDSIHAMFAEHGFAVNYNPDDGCFWMNLNESDSFFQRIRKYVPDCMQYKLPAEHQGFYEEFELEGQEHVRPVYVPVIGIEPGSKKAFQMKGKYDITVDNNHNYMVGNSANGIIVHNSPEYEPGGDALKFYCFDRDTLIRTDHGVLTAPQIKELMEAGTEVRVESFDGYQKIQGAWKVDDAPFPIEMNAGGHTYIGSAEHRQFTFMYDWTAEGMMVLRPEWNTLDQLAKWPDKKGQYAGLRVPPVKELKQNVPDAFDEASQLVRNLLGNCDPVSVQLPLVTDGDTTYAANVLTIDMVGESTDVSDFSFWAKKLLDIGVYAYADESGLHMPGLNKYELTQAVEQYAEGEFVGLSFEATSRQRQTQMLTVIADVFPELTRYVLDYQLQTGDDKIYLAPEQDFAQALDLILHKQIEGYDDMYDLLMTQLAYVEDWFNFDNSILPVPFTLKALDKPVEFWDVNVDETSVVITNGFVSHNSDVRVRLASRAVPEGWPKLKDAPGVVGEKSVTVEGGTDRYRFIAAKTIKNKMGGIPNQSTWLRLWEADGNGEARGFDPVFDTWHYLKVLGLINGTRKNFKIKAPCPLASEVKMDWDDFRTLINGSKEQVVAVCKKLKVKPAGLRLWCFKFVQSAKGKEMLKASISKSAKSSDDGDDE</sequence>
<keyword evidence="6" id="KW-0233">DNA recombination</keyword>
<dbReference type="GO" id="GO:0005524">
    <property type="term" value="F:ATP binding"/>
    <property type="evidence" value="ECO:0007669"/>
    <property type="project" value="UniProtKB-KW"/>
</dbReference>
<dbReference type="Gene3D" id="3.10.28.10">
    <property type="entry name" value="Homing endonucleases"/>
    <property type="match status" value="1"/>
</dbReference>
<dbReference type="InterPro" id="IPR027434">
    <property type="entry name" value="Homing_endonucl"/>
</dbReference>
<dbReference type="GO" id="GO:0006281">
    <property type="term" value="P:DNA repair"/>
    <property type="evidence" value="ECO:0007669"/>
    <property type="project" value="InterPro"/>
</dbReference>
<dbReference type="SUPFAM" id="SSF51294">
    <property type="entry name" value="Hedgehog/intein (Hint) domain"/>
    <property type="match status" value="2"/>
</dbReference>
<dbReference type="Pfam" id="PF00154">
    <property type="entry name" value="RecA_N"/>
    <property type="match status" value="1"/>
</dbReference>
<gene>
    <name evidence="9" type="ORF">pEaSNUABM17_00243</name>
</gene>
<feature type="region of interest" description="Disordered" evidence="7">
    <location>
        <begin position="1"/>
        <end position="28"/>
    </location>
</feature>
<name>A0AAE8BZV9_9CAUD</name>
<proteinExistence type="inferred from homology"/>
<dbReference type="PANTHER" id="PTHR45900">
    <property type="entry name" value="RECA"/>
    <property type="match status" value="1"/>
</dbReference>
<dbReference type="GO" id="GO:0016539">
    <property type="term" value="P:intein-mediated protein splicing"/>
    <property type="evidence" value="ECO:0007669"/>
    <property type="project" value="InterPro"/>
</dbReference>
<keyword evidence="3" id="KW-0068">Autocatalytic cleavage</keyword>
<evidence type="ECO:0000256" key="5">
    <source>
        <dbReference type="ARBA" id="ARBA00023000"/>
    </source>
</evidence>
<dbReference type="SUPFAM" id="SSF52540">
    <property type="entry name" value="P-loop containing nucleoside triphosphate hydrolases"/>
    <property type="match status" value="1"/>
</dbReference>
<dbReference type="InterPro" id="IPR027417">
    <property type="entry name" value="P-loop_NTPase"/>
</dbReference>
<dbReference type="GO" id="GO:0003697">
    <property type="term" value="F:single-stranded DNA binding"/>
    <property type="evidence" value="ECO:0007669"/>
    <property type="project" value="InterPro"/>
</dbReference>
<feature type="domain" description="Hint" evidence="8">
    <location>
        <begin position="305"/>
        <end position="413"/>
    </location>
</feature>
<evidence type="ECO:0000256" key="4">
    <source>
        <dbReference type="ARBA" id="ARBA00022840"/>
    </source>
</evidence>
<feature type="compositionally biased region" description="Basic and acidic residues" evidence="7">
    <location>
        <begin position="1"/>
        <end position="12"/>
    </location>
</feature>
<dbReference type="Gene3D" id="3.40.50.300">
    <property type="entry name" value="P-loop containing nucleotide triphosphate hydrolases"/>
    <property type="match status" value="1"/>
</dbReference>
<comment type="similarity">
    <text evidence="1">Belongs to the RecA family.</text>
</comment>
<evidence type="ECO:0000256" key="2">
    <source>
        <dbReference type="ARBA" id="ARBA00022741"/>
    </source>
</evidence>
<organism evidence="9 10">
    <name type="scientific">Erwinia phage pEa_SNUABM_17</name>
    <dbReference type="NCBI Taxonomy" id="2869545"/>
    <lineage>
        <taxon>Viruses</taxon>
        <taxon>Duplodnaviria</taxon>
        <taxon>Heunggongvirae</taxon>
        <taxon>Uroviricota</taxon>
        <taxon>Caudoviricetes</taxon>
        <taxon>Alexandravirus</taxon>
        <taxon>Alexandravirus SNUABM17</taxon>
    </lineage>
</organism>
<dbReference type="InterPro" id="IPR036844">
    <property type="entry name" value="Hint_dom_sf"/>
</dbReference>
<dbReference type="Proteomes" id="UP000827911">
    <property type="component" value="Segment"/>
</dbReference>
<evidence type="ECO:0000313" key="10">
    <source>
        <dbReference type="Proteomes" id="UP000827911"/>
    </source>
</evidence>
<dbReference type="Pfam" id="PF14890">
    <property type="entry name" value="Intein_splicing"/>
    <property type="match status" value="1"/>
</dbReference>
<evidence type="ECO:0000313" key="9">
    <source>
        <dbReference type="EMBL" id="QZE57789.1"/>
    </source>
</evidence>
<dbReference type="PANTHER" id="PTHR45900:SF1">
    <property type="entry name" value="MITOCHONDRIAL DNA REPAIR PROTEIN RECA HOMOLOG-RELATED"/>
    <property type="match status" value="1"/>
</dbReference>
<evidence type="ECO:0000256" key="1">
    <source>
        <dbReference type="ARBA" id="ARBA00009391"/>
    </source>
</evidence>
<dbReference type="Gene3D" id="2.170.16.10">
    <property type="entry name" value="Hedgehog/Intein (Hint) domain"/>
    <property type="match status" value="1"/>
</dbReference>
<keyword evidence="2" id="KW-0547">Nucleotide-binding</keyword>
<dbReference type="CDD" id="cd00081">
    <property type="entry name" value="Hint"/>
    <property type="match status" value="1"/>
</dbReference>
<dbReference type="InterPro" id="IPR003587">
    <property type="entry name" value="Hint_dom_N"/>
</dbReference>
<accession>A0AAE8BZV9</accession>
<reference evidence="9 10" key="1">
    <citation type="submission" date="2021-06" db="EMBL/GenBank/DDBJ databases">
        <title>Complete genome sequence of Erwinia phage pEa_SNUABM_17.</title>
        <authorList>
            <person name="Kim S.G."/>
            <person name="Park S.C."/>
        </authorList>
    </citation>
    <scope>NUCLEOTIDE SEQUENCE [LARGE SCALE GENOMIC DNA]</scope>
</reference>
<protein>
    <recommendedName>
        <fullName evidence="8">Hint domain-containing protein</fullName>
    </recommendedName>
</protein>
<dbReference type="InterPro" id="IPR049428">
    <property type="entry name" value="RecA-like_N"/>
</dbReference>
<dbReference type="InterPro" id="IPR006141">
    <property type="entry name" value="Intein_N"/>
</dbReference>
<dbReference type="SUPFAM" id="SSF55608">
    <property type="entry name" value="Homing endonucleases"/>
    <property type="match status" value="1"/>
</dbReference>
<dbReference type="GO" id="GO:0006310">
    <property type="term" value="P:DNA recombination"/>
    <property type="evidence" value="ECO:0007669"/>
    <property type="project" value="UniProtKB-KW"/>
</dbReference>
<dbReference type="InterPro" id="IPR013765">
    <property type="entry name" value="DNA_recomb/repair_RecA"/>
</dbReference>
<dbReference type="NCBIfam" id="TIGR01445">
    <property type="entry name" value="intein_Nterm"/>
    <property type="match status" value="1"/>
</dbReference>
<evidence type="ECO:0000256" key="3">
    <source>
        <dbReference type="ARBA" id="ARBA00022813"/>
    </source>
</evidence>
<dbReference type="NCBIfam" id="TIGR01443">
    <property type="entry name" value="intein_Cterm"/>
    <property type="match status" value="1"/>
</dbReference>
<evidence type="ECO:0000256" key="6">
    <source>
        <dbReference type="ARBA" id="ARBA00023172"/>
    </source>
</evidence>